<accession>A0AAE4C5X2</accession>
<dbReference type="AlphaFoldDB" id="A0AAE4C5X2"/>
<protein>
    <submittedName>
        <fullName evidence="2">Uncharacterized protein</fullName>
    </submittedName>
</protein>
<sequence length="150" mass="15997">MDNLQGQPVEVSAHIEAGEWDATRGEELLAAYRRQLLEMGATEAELITEVDELEDGGANVRVRWDRTGVTHFDDYTSPGTPVTSRTGENAESVPEGETTEGSRGLGAVYGEADRSPVTDSSGRSDVVVTDETLEADIVAGPDGTVSMQAR</sequence>
<feature type="compositionally biased region" description="Polar residues" evidence="1">
    <location>
        <begin position="77"/>
        <end position="89"/>
    </location>
</feature>
<comment type="caution">
    <text evidence="2">The sequence shown here is derived from an EMBL/GenBank/DDBJ whole genome shotgun (WGS) entry which is preliminary data.</text>
</comment>
<name>A0AAE4C5X2_9MICC</name>
<proteinExistence type="predicted"/>
<keyword evidence="3" id="KW-1185">Reference proteome</keyword>
<organism evidence="2 3">
    <name type="scientific">Falsarthrobacter nasiphocae</name>
    <dbReference type="NCBI Taxonomy" id="189863"/>
    <lineage>
        <taxon>Bacteria</taxon>
        <taxon>Bacillati</taxon>
        <taxon>Actinomycetota</taxon>
        <taxon>Actinomycetes</taxon>
        <taxon>Micrococcales</taxon>
        <taxon>Micrococcaceae</taxon>
        <taxon>Falsarthrobacter</taxon>
    </lineage>
</organism>
<reference evidence="2" key="1">
    <citation type="submission" date="2023-07" db="EMBL/GenBank/DDBJ databases">
        <title>Sequencing the genomes of 1000 actinobacteria strains.</title>
        <authorList>
            <person name="Klenk H.-P."/>
        </authorList>
    </citation>
    <scope>NUCLEOTIDE SEQUENCE</scope>
    <source>
        <strain evidence="2">DSM 13988</strain>
    </source>
</reference>
<feature type="region of interest" description="Disordered" evidence="1">
    <location>
        <begin position="70"/>
        <end position="125"/>
    </location>
</feature>
<dbReference type="RefSeq" id="WP_309849392.1">
    <property type="nucleotide sequence ID" value="NZ_BAAAIU010000024.1"/>
</dbReference>
<evidence type="ECO:0000256" key="1">
    <source>
        <dbReference type="SAM" id="MobiDB-lite"/>
    </source>
</evidence>
<evidence type="ECO:0000313" key="2">
    <source>
        <dbReference type="EMBL" id="MDR6891517.1"/>
    </source>
</evidence>
<gene>
    <name evidence="2" type="ORF">J2S35_000457</name>
</gene>
<dbReference type="Proteomes" id="UP001247307">
    <property type="component" value="Unassembled WGS sequence"/>
</dbReference>
<dbReference type="EMBL" id="JAVDUI010000001">
    <property type="protein sequence ID" value="MDR6891517.1"/>
    <property type="molecule type" value="Genomic_DNA"/>
</dbReference>
<evidence type="ECO:0000313" key="3">
    <source>
        <dbReference type="Proteomes" id="UP001247307"/>
    </source>
</evidence>